<dbReference type="STRING" id="880526.GCA_000427365_01316"/>
<organism evidence="2 3">
    <name type="scientific">Rikenella microfusus</name>
    <dbReference type="NCBI Taxonomy" id="28139"/>
    <lineage>
        <taxon>Bacteria</taxon>
        <taxon>Pseudomonadati</taxon>
        <taxon>Bacteroidota</taxon>
        <taxon>Bacteroidia</taxon>
        <taxon>Bacteroidales</taxon>
        <taxon>Rikenellaceae</taxon>
        <taxon>Rikenella</taxon>
    </lineage>
</organism>
<dbReference type="AlphaFoldDB" id="A0A379MMU5"/>
<reference evidence="2 3" key="1">
    <citation type="submission" date="2018-06" db="EMBL/GenBank/DDBJ databases">
        <authorList>
            <consortium name="Pathogen Informatics"/>
            <person name="Doyle S."/>
        </authorList>
    </citation>
    <scope>NUCLEOTIDE SEQUENCE [LARGE SCALE GENOMIC DNA]</scope>
    <source>
        <strain evidence="2 3">NCTC11190</strain>
    </source>
</reference>
<keyword evidence="1" id="KW-0812">Transmembrane</keyword>
<dbReference type="Proteomes" id="UP000255233">
    <property type="component" value="Unassembled WGS sequence"/>
</dbReference>
<dbReference type="RefSeq" id="WP_115356388.1">
    <property type="nucleotide sequence ID" value="NZ_UGVL01000001.1"/>
</dbReference>
<accession>A0A379MMU5</accession>
<gene>
    <name evidence="2" type="ORF">NCTC11190_00122</name>
</gene>
<sequence length="290" mass="33169">MSGIESGDFPRLQARYRRQWWIWFAGCAVLTLVGVLAAGVYGIGMAVLSLIALPVVSAQLSKKLSRYYKSEIVPQFVGRFCDEGRYVPGAGIDEEVFRASNLFGAPPDRYATEDLIEGRVGKTVFRFAEVHAQERRTTHTKNGTRTTWVDIFRGFFFVADFNKHFRGQTTLVPNFWGSKWLAGRRRVQLENPELMKEFLVCSTDQTEARYLLTPGLMERIMKLWNRYPEQLSISFTGSCIMVARSCAANHYEASIWRPLERCTERDIEAVRGLTAIVGELNMNTRIWTKE</sequence>
<feature type="transmembrane region" description="Helical" evidence="1">
    <location>
        <begin position="20"/>
        <end position="37"/>
    </location>
</feature>
<dbReference type="EMBL" id="UGVL01000001">
    <property type="protein sequence ID" value="SUE32938.1"/>
    <property type="molecule type" value="Genomic_DNA"/>
</dbReference>
<proteinExistence type="predicted"/>
<keyword evidence="1" id="KW-0472">Membrane</keyword>
<keyword evidence="1" id="KW-1133">Transmembrane helix</keyword>
<dbReference type="OrthoDB" id="4960523at2"/>
<keyword evidence="3" id="KW-1185">Reference proteome</keyword>
<evidence type="ECO:0000313" key="2">
    <source>
        <dbReference type="EMBL" id="SUE32938.1"/>
    </source>
</evidence>
<protein>
    <submittedName>
        <fullName evidence="2">Protein of uncharacterized function (DUF3137)</fullName>
    </submittedName>
</protein>
<evidence type="ECO:0000313" key="3">
    <source>
        <dbReference type="Proteomes" id="UP000255233"/>
    </source>
</evidence>
<dbReference type="Pfam" id="PF11335">
    <property type="entry name" value="DUF3137"/>
    <property type="match status" value="1"/>
</dbReference>
<dbReference type="InterPro" id="IPR021484">
    <property type="entry name" value="DUF3137"/>
</dbReference>
<name>A0A379MMU5_9BACT</name>
<evidence type="ECO:0000256" key="1">
    <source>
        <dbReference type="SAM" id="Phobius"/>
    </source>
</evidence>